<dbReference type="Proteomes" id="UP001189429">
    <property type="component" value="Unassembled WGS sequence"/>
</dbReference>
<evidence type="ECO:0000256" key="1">
    <source>
        <dbReference type="SAM" id="MobiDB-lite"/>
    </source>
</evidence>
<feature type="compositionally biased region" description="Basic residues" evidence="1">
    <location>
        <begin position="1"/>
        <end position="12"/>
    </location>
</feature>
<organism evidence="2 3">
    <name type="scientific">Prorocentrum cordatum</name>
    <dbReference type="NCBI Taxonomy" id="2364126"/>
    <lineage>
        <taxon>Eukaryota</taxon>
        <taxon>Sar</taxon>
        <taxon>Alveolata</taxon>
        <taxon>Dinophyceae</taxon>
        <taxon>Prorocentrales</taxon>
        <taxon>Prorocentraceae</taxon>
        <taxon>Prorocentrum</taxon>
    </lineage>
</organism>
<proteinExistence type="predicted"/>
<sequence>MKRTKTKTRSKGSTKTEADSDANNREKLLFGLSPCQLCKKSLILRADAEMDPSGMALPIRRFRQPTGSTRQAARRGSPHTGSTCRPPRTAPGLGSTPCDSSWLHGRILTRIQPPILDPSRGAEHCSRARAAVPVWVGSAHQQPSATREAGPGGREGGSGTSFAASAPPRFPLIFSLLPVPRGRTTGLGAGEATGCTNPMRRGRRGGGGGCEGEEGWPGQSPRDLPGNPSRA</sequence>
<evidence type="ECO:0000313" key="2">
    <source>
        <dbReference type="EMBL" id="CAK0818362.1"/>
    </source>
</evidence>
<feature type="compositionally biased region" description="Basic and acidic residues" evidence="1">
    <location>
        <begin position="14"/>
        <end position="25"/>
    </location>
</feature>
<gene>
    <name evidence="2" type="ORF">PCOR1329_LOCUS20686</name>
</gene>
<comment type="caution">
    <text evidence="2">The sequence shown here is derived from an EMBL/GenBank/DDBJ whole genome shotgun (WGS) entry which is preliminary data.</text>
</comment>
<protein>
    <submittedName>
        <fullName evidence="2">Uncharacterized protein</fullName>
    </submittedName>
</protein>
<evidence type="ECO:0000313" key="3">
    <source>
        <dbReference type="Proteomes" id="UP001189429"/>
    </source>
</evidence>
<feature type="region of interest" description="Disordered" evidence="1">
    <location>
        <begin position="137"/>
        <end position="166"/>
    </location>
</feature>
<keyword evidence="3" id="KW-1185">Reference proteome</keyword>
<name>A0ABN9RHU0_9DINO</name>
<reference evidence="2" key="1">
    <citation type="submission" date="2023-10" db="EMBL/GenBank/DDBJ databases">
        <authorList>
            <person name="Chen Y."/>
            <person name="Shah S."/>
            <person name="Dougan E. K."/>
            <person name="Thang M."/>
            <person name="Chan C."/>
        </authorList>
    </citation>
    <scope>NUCLEOTIDE SEQUENCE [LARGE SCALE GENOMIC DNA]</scope>
</reference>
<feature type="compositionally biased region" description="Gly residues" evidence="1">
    <location>
        <begin position="150"/>
        <end position="159"/>
    </location>
</feature>
<feature type="region of interest" description="Disordered" evidence="1">
    <location>
        <begin position="1"/>
        <end position="25"/>
    </location>
</feature>
<accession>A0ABN9RHU0</accession>
<dbReference type="EMBL" id="CAUYUJ010006712">
    <property type="protein sequence ID" value="CAK0818362.1"/>
    <property type="molecule type" value="Genomic_DNA"/>
</dbReference>
<feature type="region of interest" description="Disordered" evidence="1">
    <location>
        <begin position="60"/>
        <end position="99"/>
    </location>
</feature>
<feature type="region of interest" description="Disordered" evidence="1">
    <location>
        <begin position="184"/>
        <end position="231"/>
    </location>
</feature>